<protein>
    <submittedName>
        <fullName evidence="2">Uncharacterized protein</fullName>
    </submittedName>
</protein>
<comment type="caution">
    <text evidence="2">The sequence shown here is derived from an EMBL/GenBank/DDBJ whole genome shotgun (WGS) entry which is preliminary data.</text>
</comment>
<name>A0ABN9W7F0_9DINO</name>
<dbReference type="EMBL" id="CAUYUJ010018163">
    <property type="protein sequence ID" value="CAK0881181.1"/>
    <property type="molecule type" value="Genomic_DNA"/>
</dbReference>
<accession>A0ABN9W7F0</accession>
<proteinExistence type="predicted"/>
<keyword evidence="3" id="KW-1185">Reference proteome</keyword>
<gene>
    <name evidence="2" type="ORF">PCOR1329_LOCUS64108</name>
</gene>
<feature type="region of interest" description="Disordered" evidence="1">
    <location>
        <begin position="65"/>
        <end position="146"/>
    </location>
</feature>
<reference evidence="2" key="1">
    <citation type="submission" date="2023-10" db="EMBL/GenBank/DDBJ databases">
        <authorList>
            <person name="Chen Y."/>
            <person name="Shah S."/>
            <person name="Dougan E. K."/>
            <person name="Thang M."/>
            <person name="Chan C."/>
        </authorList>
    </citation>
    <scope>NUCLEOTIDE SEQUENCE [LARGE SCALE GENOMIC DNA]</scope>
</reference>
<evidence type="ECO:0000313" key="3">
    <source>
        <dbReference type="Proteomes" id="UP001189429"/>
    </source>
</evidence>
<feature type="compositionally biased region" description="Basic and acidic residues" evidence="1">
    <location>
        <begin position="84"/>
        <end position="107"/>
    </location>
</feature>
<evidence type="ECO:0000313" key="2">
    <source>
        <dbReference type="EMBL" id="CAK0881181.1"/>
    </source>
</evidence>
<dbReference type="Proteomes" id="UP001189429">
    <property type="component" value="Unassembled WGS sequence"/>
</dbReference>
<sequence>MLRLCERIVSDIWGDTAMYLHVEDKEVAANRLYDATGYAAIEPPQDSEFPFNDAELKAIQSTTWRRKELPAESPGCLAPAQEELETRLAEQEAEERRAQEEELLRQAEEEEEEEDSDDESSDEEGDEELQGLGEDEDFSWVASLKK</sequence>
<evidence type="ECO:0000256" key="1">
    <source>
        <dbReference type="SAM" id="MobiDB-lite"/>
    </source>
</evidence>
<organism evidence="2 3">
    <name type="scientific">Prorocentrum cordatum</name>
    <dbReference type="NCBI Taxonomy" id="2364126"/>
    <lineage>
        <taxon>Eukaryota</taxon>
        <taxon>Sar</taxon>
        <taxon>Alveolata</taxon>
        <taxon>Dinophyceae</taxon>
        <taxon>Prorocentrales</taxon>
        <taxon>Prorocentraceae</taxon>
        <taxon>Prorocentrum</taxon>
    </lineage>
</organism>
<feature type="compositionally biased region" description="Acidic residues" evidence="1">
    <location>
        <begin position="108"/>
        <end position="138"/>
    </location>
</feature>